<dbReference type="EMBL" id="BARS01032933">
    <property type="protein sequence ID" value="GAG20145.1"/>
    <property type="molecule type" value="Genomic_DNA"/>
</dbReference>
<comment type="caution">
    <text evidence="1">The sequence shown here is derived from an EMBL/GenBank/DDBJ whole genome shotgun (WGS) entry which is preliminary data.</text>
</comment>
<evidence type="ECO:0000313" key="1">
    <source>
        <dbReference type="EMBL" id="GAG20145.1"/>
    </source>
</evidence>
<feature type="non-terminal residue" evidence="1">
    <location>
        <position position="1"/>
    </location>
</feature>
<protein>
    <submittedName>
        <fullName evidence="1">Uncharacterized protein</fullName>
    </submittedName>
</protein>
<reference evidence="1" key="1">
    <citation type="journal article" date="2014" name="Front. Microbiol.">
        <title>High frequency of phylogenetically diverse reductive dehalogenase-homologous genes in deep subseafloor sedimentary metagenomes.</title>
        <authorList>
            <person name="Kawai M."/>
            <person name="Futagami T."/>
            <person name="Toyoda A."/>
            <person name="Takaki Y."/>
            <person name="Nishi S."/>
            <person name="Hori S."/>
            <person name="Arai W."/>
            <person name="Tsubouchi T."/>
            <person name="Morono Y."/>
            <person name="Uchiyama I."/>
            <person name="Ito T."/>
            <person name="Fujiyama A."/>
            <person name="Inagaki F."/>
            <person name="Takami H."/>
        </authorList>
    </citation>
    <scope>NUCLEOTIDE SEQUENCE</scope>
    <source>
        <strain evidence="1">Expedition CK06-06</strain>
    </source>
</reference>
<accession>X0VPI3</accession>
<sequence length="131" mass="14558">KLWNWYLKLADVLAIITGYKLIKGIVIRVREPIQGMPDIPEKAPGLQHGGIVTKPMIGVIGEKGPEAVIPLNKISSVLPRVSLPPQITINVNAENLFADDFETVAEKMKPYYDELTRTGSRSRSRPGRIEI</sequence>
<organism evidence="1">
    <name type="scientific">marine sediment metagenome</name>
    <dbReference type="NCBI Taxonomy" id="412755"/>
    <lineage>
        <taxon>unclassified sequences</taxon>
        <taxon>metagenomes</taxon>
        <taxon>ecological metagenomes</taxon>
    </lineage>
</organism>
<dbReference type="AlphaFoldDB" id="X0VPI3"/>
<proteinExistence type="predicted"/>
<gene>
    <name evidence="1" type="ORF">S01H1_51058</name>
</gene>
<name>X0VPI3_9ZZZZ</name>